<dbReference type="Proteomes" id="UP001060112">
    <property type="component" value="Chromosome"/>
</dbReference>
<evidence type="ECO:0000259" key="2">
    <source>
        <dbReference type="PROSITE" id="PS50110"/>
    </source>
</evidence>
<dbReference type="SMART" id="SM00850">
    <property type="entry name" value="LytTR"/>
    <property type="match status" value="1"/>
</dbReference>
<gene>
    <name evidence="4" type="ORF">NMU03_01400</name>
</gene>
<feature type="domain" description="Response regulatory" evidence="2">
    <location>
        <begin position="2"/>
        <end position="118"/>
    </location>
</feature>
<dbReference type="Pfam" id="PF04397">
    <property type="entry name" value="LytTR"/>
    <property type="match status" value="1"/>
</dbReference>
<dbReference type="GO" id="GO:0003677">
    <property type="term" value="F:DNA binding"/>
    <property type="evidence" value="ECO:0007669"/>
    <property type="project" value="UniProtKB-KW"/>
</dbReference>
<evidence type="ECO:0000313" key="5">
    <source>
        <dbReference type="Proteomes" id="UP001060112"/>
    </source>
</evidence>
<feature type="modified residue" description="4-aspartylphosphate" evidence="1">
    <location>
        <position position="55"/>
    </location>
</feature>
<dbReference type="Gene3D" id="3.40.50.2300">
    <property type="match status" value="1"/>
</dbReference>
<sequence>MKILIFDDNTNDIKELEHCIACLFNEINEKYTITYCQTKEELFSYIHEYDLLFLDIELSHENGIDIGLKLRDMKTECLIIITTHYMKYAIDGYKINAERYFIKPINQSEFDIEMTNIIHKYHNNLLGFHDGKLSKNKIYFKDILYFEFYDRRTIIRFTNGKTLQTNYPLKHWIQITQDVAFAQPHKSFLINLNYISALKKNDIIMLNDDSVPLSRHFKSDFLKNMRIIYMRSFNYEYRNC</sequence>
<dbReference type="RefSeq" id="WP_290140652.1">
    <property type="nucleotide sequence ID" value="NZ_CP101620.1"/>
</dbReference>
<evidence type="ECO:0000313" key="4">
    <source>
        <dbReference type="EMBL" id="UTY39519.1"/>
    </source>
</evidence>
<proteinExistence type="predicted"/>
<organism evidence="4 5">
    <name type="scientific">Allocoprobacillus halotolerans</name>
    <dbReference type="NCBI Taxonomy" id="2944914"/>
    <lineage>
        <taxon>Bacteria</taxon>
        <taxon>Bacillati</taxon>
        <taxon>Bacillota</taxon>
        <taxon>Erysipelotrichia</taxon>
        <taxon>Erysipelotrichales</taxon>
        <taxon>Erysipelotrichaceae</taxon>
        <taxon>Allocoprobacillus</taxon>
    </lineage>
</organism>
<feature type="domain" description="HTH LytTR-type" evidence="3">
    <location>
        <begin position="141"/>
        <end position="227"/>
    </location>
</feature>
<reference evidence="4" key="1">
    <citation type="submission" date="2022-07" db="EMBL/GenBank/DDBJ databases">
        <title>Faecal culturing of patients with breast cancer.</title>
        <authorList>
            <person name="Teng N.M.Y."/>
            <person name="Kiu R."/>
            <person name="Evans R."/>
            <person name="Baker D.J."/>
            <person name="Zenner C."/>
            <person name="Robinson S.D."/>
            <person name="Hall L.J."/>
        </authorList>
    </citation>
    <scope>NUCLEOTIDE SEQUENCE</scope>
    <source>
        <strain evidence="4">LH1062</strain>
    </source>
</reference>
<name>A0ABY5I2G1_9FIRM</name>
<dbReference type="InterPro" id="IPR046947">
    <property type="entry name" value="LytR-like"/>
</dbReference>
<protein>
    <submittedName>
        <fullName evidence="4">LytTR family DNA-binding domain-containing protein</fullName>
    </submittedName>
</protein>
<dbReference type="Pfam" id="PF00072">
    <property type="entry name" value="Response_reg"/>
    <property type="match status" value="1"/>
</dbReference>
<keyword evidence="4" id="KW-0238">DNA-binding</keyword>
<dbReference type="InterPro" id="IPR007492">
    <property type="entry name" value="LytTR_DNA-bd_dom"/>
</dbReference>
<accession>A0ABY5I2G1</accession>
<dbReference type="InterPro" id="IPR001789">
    <property type="entry name" value="Sig_transdc_resp-reg_receiver"/>
</dbReference>
<dbReference type="PROSITE" id="PS50110">
    <property type="entry name" value="RESPONSE_REGULATORY"/>
    <property type="match status" value="1"/>
</dbReference>
<dbReference type="PANTHER" id="PTHR37299:SF1">
    <property type="entry name" value="STAGE 0 SPORULATION PROTEIN A HOMOLOG"/>
    <property type="match status" value="1"/>
</dbReference>
<dbReference type="PROSITE" id="PS50930">
    <property type="entry name" value="HTH_LYTTR"/>
    <property type="match status" value="1"/>
</dbReference>
<evidence type="ECO:0000259" key="3">
    <source>
        <dbReference type="PROSITE" id="PS50930"/>
    </source>
</evidence>
<dbReference type="SMART" id="SM00448">
    <property type="entry name" value="REC"/>
    <property type="match status" value="1"/>
</dbReference>
<dbReference type="InterPro" id="IPR011006">
    <property type="entry name" value="CheY-like_superfamily"/>
</dbReference>
<dbReference type="EMBL" id="CP101620">
    <property type="protein sequence ID" value="UTY39519.1"/>
    <property type="molecule type" value="Genomic_DNA"/>
</dbReference>
<keyword evidence="1" id="KW-0597">Phosphoprotein</keyword>
<dbReference type="Gene3D" id="2.40.50.1020">
    <property type="entry name" value="LytTr DNA-binding domain"/>
    <property type="match status" value="1"/>
</dbReference>
<keyword evidence="5" id="KW-1185">Reference proteome</keyword>
<dbReference type="SUPFAM" id="SSF52172">
    <property type="entry name" value="CheY-like"/>
    <property type="match status" value="1"/>
</dbReference>
<dbReference type="PANTHER" id="PTHR37299">
    <property type="entry name" value="TRANSCRIPTIONAL REGULATOR-RELATED"/>
    <property type="match status" value="1"/>
</dbReference>
<evidence type="ECO:0000256" key="1">
    <source>
        <dbReference type="PROSITE-ProRule" id="PRU00169"/>
    </source>
</evidence>